<reference evidence="3 4" key="1">
    <citation type="submission" date="2018-09" db="EMBL/GenBank/DDBJ databases">
        <title>Genomic Encyclopedia of Archaeal and Bacterial Type Strains, Phase II (KMG-II): from individual species to whole genera.</title>
        <authorList>
            <person name="Goeker M."/>
        </authorList>
    </citation>
    <scope>NUCLEOTIDE SEQUENCE [LARGE SCALE GENOMIC DNA]</scope>
    <source>
        <strain evidence="3 4">DSM 13151</strain>
    </source>
</reference>
<evidence type="ECO:0000313" key="4">
    <source>
        <dbReference type="Proteomes" id="UP000283805"/>
    </source>
</evidence>
<comment type="caution">
    <text evidence="3">The sequence shown here is derived from an EMBL/GenBank/DDBJ whole genome shotgun (WGS) entry which is preliminary data.</text>
</comment>
<name>A0A419VXV1_9EURY</name>
<feature type="transmembrane region" description="Helical" evidence="2">
    <location>
        <begin position="154"/>
        <end position="174"/>
    </location>
</feature>
<keyword evidence="2" id="KW-1133">Transmembrane helix</keyword>
<organism evidence="3 4">
    <name type="scientific">Halopiger aswanensis</name>
    <dbReference type="NCBI Taxonomy" id="148449"/>
    <lineage>
        <taxon>Archaea</taxon>
        <taxon>Methanobacteriati</taxon>
        <taxon>Methanobacteriota</taxon>
        <taxon>Stenosarchaea group</taxon>
        <taxon>Halobacteria</taxon>
        <taxon>Halobacteriales</taxon>
        <taxon>Natrialbaceae</taxon>
        <taxon>Halopiger</taxon>
    </lineage>
</organism>
<feature type="transmembrane region" description="Helical" evidence="2">
    <location>
        <begin position="15"/>
        <end position="36"/>
    </location>
</feature>
<dbReference type="RefSeq" id="WP_120246678.1">
    <property type="nucleotide sequence ID" value="NZ_RAPO01000006.1"/>
</dbReference>
<proteinExistence type="predicted"/>
<keyword evidence="4" id="KW-1185">Reference proteome</keyword>
<gene>
    <name evidence="3" type="ORF">ATJ93_4366</name>
</gene>
<evidence type="ECO:0000313" key="3">
    <source>
        <dbReference type="EMBL" id="RKD88052.1"/>
    </source>
</evidence>
<evidence type="ECO:0000256" key="2">
    <source>
        <dbReference type="SAM" id="Phobius"/>
    </source>
</evidence>
<keyword evidence="2" id="KW-0472">Membrane</keyword>
<keyword evidence="2" id="KW-0812">Transmembrane</keyword>
<accession>A0A419VXV1</accession>
<feature type="transmembrane region" description="Helical" evidence="2">
    <location>
        <begin position="75"/>
        <end position="96"/>
    </location>
</feature>
<feature type="compositionally biased region" description="Basic and acidic residues" evidence="1">
    <location>
        <begin position="298"/>
        <end position="331"/>
    </location>
</feature>
<feature type="region of interest" description="Disordered" evidence="1">
    <location>
        <begin position="296"/>
        <end position="331"/>
    </location>
</feature>
<evidence type="ECO:0000256" key="1">
    <source>
        <dbReference type="SAM" id="MobiDB-lite"/>
    </source>
</evidence>
<dbReference type="OrthoDB" id="170058at2157"/>
<sequence length="331" mass="35203">MSSSTAVDPGVEYQAAVGAYVGALLTGVLGIALVVGDVSGGTLLSLLPSVFTAGLLIGAIVAWSHPETAVRLGSLRWPITLCCLPAIALGAAVWLLSRAEIVGTDWRLLPAALAAIGAALAGWILGASARDSYVESLVDEPVASWTREPSGPEYAMLGWGLACFVASTASYLVLGKLSVMLVIAGCILLVQGLPIEFGDGDTVRVPISIIPFAYETETPDFSRGEFRVADAGLVVAPSMQPAYKSRIPWDRIGDVRLTDDELVLERRRRWKPAIRCDRSVIDDPAALEATLQRYVHGAGDRVDSTDSVDSSRESDEESKPGAKRERNRTGR</sequence>
<feature type="transmembrane region" description="Helical" evidence="2">
    <location>
        <begin position="43"/>
        <end position="63"/>
    </location>
</feature>
<feature type="transmembrane region" description="Helical" evidence="2">
    <location>
        <begin position="108"/>
        <end position="129"/>
    </location>
</feature>
<dbReference type="Proteomes" id="UP000283805">
    <property type="component" value="Unassembled WGS sequence"/>
</dbReference>
<dbReference type="EMBL" id="RAPO01000006">
    <property type="protein sequence ID" value="RKD88052.1"/>
    <property type="molecule type" value="Genomic_DNA"/>
</dbReference>
<protein>
    <submittedName>
        <fullName evidence="3">Uncharacterized protein</fullName>
    </submittedName>
</protein>
<dbReference type="AlphaFoldDB" id="A0A419VXV1"/>